<gene>
    <name evidence="1" type="ORF">NN4_29820</name>
</gene>
<dbReference type="Proteomes" id="UP000321424">
    <property type="component" value="Unassembled WGS sequence"/>
</dbReference>
<dbReference type="RefSeq" id="WP_147130775.1">
    <property type="nucleotide sequence ID" value="NZ_BJXA01000016.1"/>
</dbReference>
<evidence type="ECO:0000313" key="2">
    <source>
        <dbReference type="Proteomes" id="UP000321424"/>
    </source>
</evidence>
<organism evidence="1 2">
    <name type="scientific">Nocardia ninae NBRC 108245</name>
    <dbReference type="NCBI Taxonomy" id="1210091"/>
    <lineage>
        <taxon>Bacteria</taxon>
        <taxon>Bacillati</taxon>
        <taxon>Actinomycetota</taxon>
        <taxon>Actinomycetes</taxon>
        <taxon>Mycobacteriales</taxon>
        <taxon>Nocardiaceae</taxon>
        <taxon>Nocardia</taxon>
    </lineage>
</organism>
<accession>A0A511MCS1</accession>
<comment type="caution">
    <text evidence="1">The sequence shown here is derived from an EMBL/GenBank/DDBJ whole genome shotgun (WGS) entry which is preliminary data.</text>
</comment>
<dbReference type="EMBL" id="BJXA01000016">
    <property type="protein sequence ID" value="GEM38463.1"/>
    <property type="molecule type" value="Genomic_DNA"/>
</dbReference>
<proteinExistence type="predicted"/>
<dbReference type="AlphaFoldDB" id="A0A511MCS1"/>
<protein>
    <submittedName>
        <fullName evidence="1">Uncharacterized protein</fullName>
    </submittedName>
</protein>
<dbReference type="OrthoDB" id="9181378at2"/>
<evidence type="ECO:0000313" key="1">
    <source>
        <dbReference type="EMBL" id="GEM38463.1"/>
    </source>
</evidence>
<keyword evidence="2" id="KW-1185">Reference proteome</keyword>
<reference evidence="1 2" key="1">
    <citation type="submission" date="2019-07" db="EMBL/GenBank/DDBJ databases">
        <title>Whole genome shotgun sequence of Nocardia ninae NBRC 108245.</title>
        <authorList>
            <person name="Hosoyama A."/>
            <person name="Uohara A."/>
            <person name="Ohji S."/>
            <person name="Ichikawa N."/>
        </authorList>
    </citation>
    <scope>NUCLEOTIDE SEQUENCE [LARGE SCALE GENOMIC DNA]</scope>
    <source>
        <strain evidence="1 2">NBRC 108245</strain>
    </source>
</reference>
<name>A0A511MCS1_9NOCA</name>
<sequence length="375" mass="41407">MGLRRGRSVNTELEAMAFMAISDTPGASPSPLRDPARIAAVVEVLRSGLSASLGSAGRIHGLRVQALFQAVVVALGAVKFIKPEDFGIYYSDDTDGAILPADFMLVLADGQRVLVEVKNVAPKDMSEGFVMRRQDFDAHKRYAAMAGARLLFAHYWAGLKIWTLVDADIMTVNANKVRLKINQAMRASQMAALGDAWIATKPPLTFTVHVEPEGQQRLGDGHYELQIAAIEIAAAGHVLTNPVQKRMAVTFMLGSDWTENVEVQLTHADVVTKIVCIQEPFGDQDYIDKIAEQGFAFLGPLSAVYSRLYHMDTVDEDGEITALSSEPEPGFLRDLIPDDYWERDDDLLPIWRFQMESIDPAHTPERPQISVRRSG</sequence>